<evidence type="ECO:0000256" key="1">
    <source>
        <dbReference type="ARBA" id="ARBA00001947"/>
    </source>
</evidence>
<keyword evidence="4 6" id="KW-0862">Zinc</keyword>
<comment type="similarity">
    <text evidence="2 6">Belongs to the zinc-containing alcohol dehydrogenase family.</text>
</comment>
<keyword evidence="8" id="KW-1185">Reference proteome</keyword>
<dbReference type="Gene3D" id="3.40.50.720">
    <property type="entry name" value="NAD(P)-binding Rossmann-like Domain"/>
    <property type="match status" value="1"/>
</dbReference>
<dbReference type="InterPro" id="IPR013154">
    <property type="entry name" value="ADH-like_N"/>
</dbReference>
<evidence type="ECO:0000256" key="5">
    <source>
        <dbReference type="ARBA" id="ARBA00023002"/>
    </source>
</evidence>
<dbReference type="PANTHER" id="PTHR43161:SF9">
    <property type="entry name" value="SORBITOL DEHYDROGENASE"/>
    <property type="match status" value="1"/>
</dbReference>
<dbReference type="Pfam" id="PF00107">
    <property type="entry name" value="ADH_zinc_N"/>
    <property type="match status" value="1"/>
</dbReference>
<dbReference type="GO" id="GO:0016491">
    <property type="term" value="F:oxidoreductase activity"/>
    <property type="evidence" value="ECO:0007669"/>
    <property type="project" value="UniProtKB-KW"/>
</dbReference>
<accession>A0A1B1M464</accession>
<organism evidence="7 8">
    <name type="scientific">Streptomyces lincolnensis</name>
    <dbReference type="NCBI Taxonomy" id="1915"/>
    <lineage>
        <taxon>Bacteria</taxon>
        <taxon>Bacillati</taxon>
        <taxon>Actinomycetota</taxon>
        <taxon>Actinomycetes</taxon>
        <taxon>Kitasatosporales</taxon>
        <taxon>Streptomycetaceae</taxon>
        <taxon>Streptomyces</taxon>
    </lineage>
</organism>
<dbReference type="PANTHER" id="PTHR43161">
    <property type="entry name" value="SORBITOL DEHYDROGENASE"/>
    <property type="match status" value="1"/>
</dbReference>
<name>A0A1B1M464_STRLN</name>
<gene>
    <name evidence="7" type="ORF">SLINC_1237</name>
</gene>
<dbReference type="EMBL" id="CP016438">
    <property type="protein sequence ID" value="ANS63461.1"/>
    <property type="molecule type" value="Genomic_DNA"/>
</dbReference>
<dbReference type="SMART" id="SM00829">
    <property type="entry name" value="PKS_ER"/>
    <property type="match status" value="1"/>
</dbReference>
<dbReference type="InterPro" id="IPR020843">
    <property type="entry name" value="ER"/>
</dbReference>
<dbReference type="InterPro" id="IPR036291">
    <property type="entry name" value="NAD(P)-bd_dom_sf"/>
</dbReference>
<protein>
    <submittedName>
        <fullName evidence="7">Putative L-idonate 5-dehydrogenase</fullName>
    </submittedName>
</protein>
<dbReference type="Gene3D" id="3.90.180.10">
    <property type="entry name" value="Medium-chain alcohol dehydrogenases, catalytic domain"/>
    <property type="match status" value="1"/>
</dbReference>
<dbReference type="SUPFAM" id="SSF51735">
    <property type="entry name" value="NAD(P)-binding Rossmann-fold domains"/>
    <property type="match status" value="1"/>
</dbReference>
<dbReference type="PATRIC" id="fig|1915.4.peg.1424"/>
<sequence>MKTAEEHVRPIAPASPMKAVVVHGAGDVRVDERDRPVPGPGEVLLALEWGGICGSDIAYWKKGASGTAALTHPLVLGHEVAGRIAALGAGVTGLDVGRPVTVHPARPVGDGALPERIAGRTNLHPRVRYFGSAAFDPHTDGGFSEYRTVPADQIRPLPQGVGTEQGALAEPLAVALHAVGRVPDLRGRTVLVNGCGPIGSLVVAAARYRGAGTVLAADLAPASLKVARAMGADEIRDLTAGDTLPEDVEVVFEASGAPAALGPVLRSTARGGTLVQVGNLPGTAAPAALGDLVTREITWIGSYRFVDEIDEALRALRDGLDVTPLITHRFPLERAEEALAVAADPGSGSSKVMLRLAAGA</sequence>
<dbReference type="KEGG" id="sls:SLINC_1237"/>
<evidence type="ECO:0000313" key="8">
    <source>
        <dbReference type="Proteomes" id="UP000092598"/>
    </source>
</evidence>
<dbReference type="CDD" id="cd08232">
    <property type="entry name" value="idonate-5-DH"/>
    <property type="match status" value="1"/>
</dbReference>
<evidence type="ECO:0000256" key="4">
    <source>
        <dbReference type="ARBA" id="ARBA00022833"/>
    </source>
</evidence>
<evidence type="ECO:0000256" key="3">
    <source>
        <dbReference type="ARBA" id="ARBA00022723"/>
    </source>
</evidence>
<dbReference type="STRING" id="1915.SLINC_1237"/>
<proteinExistence type="inferred from homology"/>
<keyword evidence="3 6" id="KW-0479">Metal-binding</keyword>
<dbReference type="PROSITE" id="PS00059">
    <property type="entry name" value="ADH_ZINC"/>
    <property type="match status" value="1"/>
</dbReference>
<evidence type="ECO:0000256" key="6">
    <source>
        <dbReference type="RuleBase" id="RU361277"/>
    </source>
</evidence>
<comment type="cofactor">
    <cofactor evidence="1 6">
        <name>Zn(2+)</name>
        <dbReference type="ChEBI" id="CHEBI:29105"/>
    </cofactor>
</comment>
<dbReference type="SUPFAM" id="SSF50129">
    <property type="entry name" value="GroES-like"/>
    <property type="match status" value="1"/>
</dbReference>
<dbReference type="AlphaFoldDB" id="A0A1B1M464"/>
<keyword evidence="5" id="KW-0560">Oxidoreductase</keyword>
<dbReference type="Pfam" id="PF08240">
    <property type="entry name" value="ADH_N"/>
    <property type="match status" value="1"/>
</dbReference>
<dbReference type="RefSeq" id="WP_225988267.1">
    <property type="nucleotide sequence ID" value="NZ_CP016438.1"/>
</dbReference>
<evidence type="ECO:0000313" key="7">
    <source>
        <dbReference type="EMBL" id="ANS63461.1"/>
    </source>
</evidence>
<dbReference type="InterPro" id="IPR002328">
    <property type="entry name" value="ADH_Zn_CS"/>
</dbReference>
<dbReference type="InterPro" id="IPR013149">
    <property type="entry name" value="ADH-like_C"/>
</dbReference>
<dbReference type="Proteomes" id="UP000092598">
    <property type="component" value="Chromosome"/>
</dbReference>
<dbReference type="GO" id="GO:0008270">
    <property type="term" value="F:zinc ion binding"/>
    <property type="evidence" value="ECO:0007669"/>
    <property type="project" value="InterPro"/>
</dbReference>
<dbReference type="InterPro" id="IPR011032">
    <property type="entry name" value="GroES-like_sf"/>
</dbReference>
<evidence type="ECO:0000256" key="2">
    <source>
        <dbReference type="ARBA" id="ARBA00008072"/>
    </source>
</evidence>
<reference evidence="7 8" key="1">
    <citation type="submission" date="2016-07" db="EMBL/GenBank/DDBJ databases">
        <title>Enhancement of antibiotic productionsby engineered nitrateutilization in actinobacteria.</title>
        <authorList>
            <person name="Meng S.C."/>
        </authorList>
    </citation>
    <scope>NUCLEOTIDE SEQUENCE [LARGE SCALE GENOMIC DNA]</scope>
    <source>
        <strain evidence="7 8">NRRL 2936</strain>
    </source>
</reference>